<evidence type="ECO:0008006" key="3">
    <source>
        <dbReference type="Google" id="ProtNLM"/>
    </source>
</evidence>
<proteinExistence type="predicted"/>
<evidence type="ECO:0000313" key="1">
    <source>
        <dbReference type="EMBL" id="KAJ3746873.1"/>
    </source>
</evidence>
<name>A0A9W8U007_9AGAR</name>
<dbReference type="Proteomes" id="UP001142393">
    <property type="component" value="Unassembled WGS sequence"/>
</dbReference>
<sequence>MSFPFALEPLPPPRPTSFEIMKELNESRSKEFPDKRNAEPAEVLYAQFAPPTPPRTSTRFNAQDAEITVISSDNVLFRLHKMNVQVTSGGLLQSKVDNDFLTLTEPAEVLEILFEFLYPDYETDLERLDFSALLSVAEAAEKYGVFYAMSHCTFCLRKHTLFHSVELLRFAVRYRKEKMLAELTPTLLDIELDEVITILPPTAFGEFCLFRDRWVKVLLKCFALVIETSIEHDQNKSYPCSREPQTQITRRLKGFLDDAIAKPSSLFPEQLDRTFLQLEVILVGNGCTWCKDAFVTFKDCVLDRVKELPQTFAVELY</sequence>
<dbReference type="EMBL" id="JANVFU010000004">
    <property type="protein sequence ID" value="KAJ3746873.1"/>
    <property type="molecule type" value="Genomic_DNA"/>
</dbReference>
<organism evidence="1 2">
    <name type="scientific">Lentinula detonsa</name>
    <dbReference type="NCBI Taxonomy" id="2804962"/>
    <lineage>
        <taxon>Eukaryota</taxon>
        <taxon>Fungi</taxon>
        <taxon>Dikarya</taxon>
        <taxon>Basidiomycota</taxon>
        <taxon>Agaricomycotina</taxon>
        <taxon>Agaricomycetes</taxon>
        <taxon>Agaricomycetidae</taxon>
        <taxon>Agaricales</taxon>
        <taxon>Marasmiineae</taxon>
        <taxon>Omphalotaceae</taxon>
        <taxon>Lentinula</taxon>
    </lineage>
</organism>
<protein>
    <recommendedName>
        <fullName evidence="3">BTB domain-containing protein</fullName>
    </recommendedName>
</protein>
<reference evidence="1 2" key="1">
    <citation type="journal article" date="2023" name="Proc. Natl. Acad. Sci. U.S.A.">
        <title>A global phylogenomic analysis of the shiitake genus Lentinula.</title>
        <authorList>
            <person name="Sierra-Patev S."/>
            <person name="Min B."/>
            <person name="Naranjo-Ortiz M."/>
            <person name="Looney B."/>
            <person name="Konkel Z."/>
            <person name="Slot J.C."/>
            <person name="Sakamoto Y."/>
            <person name="Steenwyk J.L."/>
            <person name="Rokas A."/>
            <person name="Carro J."/>
            <person name="Camarero S."/>
            <person name="Ferreira P."/>
            <person name="Molpeceres G."/>
            <person name="Ruiz-Duenas F.J."/>
            <person name="Serrano A."/>
            <person name="Henrissat B."/>
            <person name="Drula E."/>
            <person name="Hughes K.W."/>
            <person name="Mata J.L."/>
            <person name="Ishikawa N.K."/>
            <person name="Vargas-Isla R."/>
            <person name="Ushijima S."/>
            <person name="Smith C.A."/>
            <person name="Donoghue J."/>
            <person name="Ahrendt S."/>
            <person name="Andreopoulos W."/>
            <person name="He G."/>
            <person name="LaButti K."/>
            <person name="Lipzen A."/>
            <person name="Ng V."/>
            <person name="Riley R."/>
            <person name="Sandor L."/>
            <person name="Barry K."/>
            <person name="Martinez A.T."/>
            <person name="Xiao Y."/>
            <person name="Gibbons J.G."/>
            <person name="Terashima K."/>
            <person name="Grigoriev I.V."/>
            <person name="Hibbett D."/>
        </authorList>
    </citation>
    <scope>NUCLEOTIDE SEQUENCE [LARGE SCALE GENOMIC DNA]</scope>
    <source>
        <strain evidence="1 2">TFB7810</strain>
    </source>
</reference>
<evidence type="ECO:0000313" key="2">
    <source>
        <dbReference type="Proteomes" id="UP001142393"/>
    </source>
</evidence>
<accession>A0A9W8U007</accession>
<comment type="caution">
    <text evidence="1">The sequence shown here is derived from an EMBL/GenBank/DDBJ whole genome shotgun (WGS) entry which is preliminary data.</text>
</comment>
<dbReference type="AlphaFoldDB" id="A0A9W8U007"/>
<gene>
    <name evidence="1" type="ORF">DFH05DRAFT_996211</name>
</gene>
<keyword evidence="2" id="KW-1185">Reference proteome</keyword>